<comment type="similarity">
    <text evidence="8">Belongs to the tRNA nucleotidyltransferase/poly(A) polymerase family.</text>
</comment>
<evidence type="ECO:0000256" key="8">
    <source>
        <dbReference type="RuleBase" id="RU003953"/>
    </source>
</evidence>
<keyword evidence="7" id="KW-0460">Magnesium</keyword>
<dbReference type="SUPFAM" id="SSF81301">
    <property type="entry name" value="Nucleotidyltransferase"/>
    <property type="match status" value="1"/>
</dbReference>
<evidence type="ECO:0000256" key="2">
    <source>
        <dbReference type="ARBA" id="ARBA00022679"/>
    </source>
</evidence>
<feature type="domain" description="Poly A polymerase head" evidence="9">
    <location>
        <begin position="26"/>
        <end position="147"/>
    </location>
</feature>
<dbReference type="GO" id="GO:0016779">
    <property type="term" value="F:nucleotidyltransferase activity"/>
    <property type="evidence" value="ECO:0007669"/>
    <property type="project" value="UniProtKB-KW"/>
</dbReference>
<dbReference type="GO" id="GO:0000166">
    <property type="term" value="F:nucleotide binding"/>
    <property type="evidence" value="ECO:0007669"/>
    <property type="project" value="UniProtKB-KW"/>
</dbReference>
<evidence type="ECO:0000256" key="4">
    <source>
        <dbReference type="ARBA" id="ARBA00022695"/>
    </source>
</evidence>
<dbReference type="Pfam" id="PF12627">
    <property type="entry name" value="PolyA_pol_RNAbd"/>
    <property type="match status" value="1"/>
</dbReference>
<dbReference type="AlphaFoldDB" id="A0A2A2GL63"/>
<feature type="domain" description="tRNA nucleotidyltransferase/poly(A) polymerase RNA and SrmB- binding" evidence="10">
    <location>
        <begin position="182"/>
        <end position="234"/>
    </location>
</feature>
<evidence type="ECO:0000313" key="11">
    <source>
        <dbReference type="EMBL" id="PAU97707.1"/>
    </source>
</evidence>
<dbReference type="Gene3D" id="3.30.460.10">
    <property type="entry name" value="Beta Polymerase, domain 2"/>
    <property type="match status" value="1"/>
</dbReference>
<dbReference type="InterPro" id="IPR043519">
    <property type="entry name" value="NT_sf"/>
</dbReference>
<proteinExistence type="inferred from homology"/>
<dbReference type="GO" id="GO:0046872">
    <property type="term" value="F:metal ion binding"/>
    <property type="evidence" value="ECO:0007669"/>
    <property type="project" value="UniProtKB-KW"/>
</dbReference>
<dbReference type="OrthoDB" id="9805698at2"/>
<evidence type="ECO:0000256" key="1">
    <source>
        <dbReference type="ARBA" id="ARBA00001946"/>
    </source>
</evidence>
<dbReference type="Proteomes" id="UP000218023">
    <property type="component" value="Unassembled WGS sequence"/>
</dbReference>
<dbReference type="InterPro" id="IPR032828">
    <property type="entry name" value="PolyA_RNA-bd"/>
</dbReference>
<keyword evidence="3" id="KW-0819">tRNA processing</keyword>
<dbReference type="PANTHER" id="PTHR46173:SF1">
    <property type="entry name" value="CCA TRNA NUCLEOTIDYLTRANSFERASE 1, MITOCHONDRIAL"/>
    <property type="match status" value="1"/>
</dbReference>
<keyword evidence="2 8" id="KW-0808">Transferase</keyword>
<dbReference type="RefSeq" id="WP_095639623.1">
    <property type="nucleotide sequence ID" value="NZ_NSJZ01000004.1"/>
</dbReference>
<dbReference type="InterPro" id="IPR050264">
    <property type="entry name" value="Bact_CCA-adding_enz_type3_sf"/>
</dbReference>
<keyword evidence="6" id="KW-0547">Nucleotide-binding</keyword>
<dbReference type="SUPFAM" id="SSF81891">
    <property type="entry name" value="Poly A polymerase C-terminal region-like"/>
    <property type="match status" value="1"/>
</dbReference>
<comment type="caution">
    <text evidence="11">The sequence shown here is derived from an EMBL/GenBank/DDBJ whole genome shotgun (WGS) entry which is preliminary data.</text>
</comment>
<evidence type="ECO:0000256" key="5">
    <source>
        <dbReference type="ARBA" id="ARBA00022723"/>
    </source>
</evidence>
<keyword evidence="4" id="KW-0548">Nucleotidyltransferase</keyword>
<dbReference type="Gene3D" id="1.10.3090.10">
    <property type="entry name" value="cca-adding enzyme, domain 2"/>
    <property type="match status" value="1"/>
</dbReference>
<evidence type="ECO:0000256" key="6">
    <source>
        <dbReference type="ARBA" id="ARBA00022741"/>
    </source>
</evidence>
<gene>
    <name evidence="11" type="ORF">CK240_07000</name>
</gene>
<dbReference type="GO" id="GO:0008033">
    <property type="term" value="P:tRNA processing"/>
    <property type="evidence" value="ECO:0007669"/>
    <property type="project" value="UniProtKB-KW"/>
</dbReference>
<dbReference type="CDD" id="cd05398">
    <property type="entry name" value="NT_ClassII-CCAase"/>
    <property type="match status" value="1"/>
</dbReference>
<evidence type="ECO:0000313" key="12">
    <source>
        <dbReference type="Proteomes" id="UP000218023"/>
    </source>
</evidence>
<keyword evidence="5" id="KW-0479">Metal-binding</keyword>
<dbReference type="Pfam" id="PF01743">
    <property type="entry name" value="PolyA_pol"/>
    <property type="match status" value="1"/>
</dbReference>
<evidence type="ECO:0000256" key="7">
    <source>
        <dbReference type="ARBA" id="ARBA00022842"/>
    </source>
</evidence>
<keyword evidence="12" id="KW-1185">Reference proteome</keyword>
<dbReference type="GO" id="GO:0000049">
    <property type="term" value="F:tRNA binding"/>
    <property type="evidence" value="ECO:0007669"/>
    <property type="project" value="TreeGrafter"/>
</dbReference>
<keyword evidence="8" id="KW-0694">RNA-binding</keyword>
<evidence type="ECO:0000259" key="9">
    <source>
        <dbReference type="Pfam" id="PF01743"/>
    </source>
</evidence>
<organism evidence="11 12">
    <name type="scientific">Paracoccus salipaludis</name>
    <dbReference type="NCBI Taxonomy" id="2032623"/>
    <lineage>
        <taxon>Bacteria</taxon>
        <taxon>Pseudomonadati</taxon>
        <taxon>Pseudomonadota</taxon>
        <taxon>Alphaproteobacteria</taxon>
        <taxon>Rhodobacterales</taxon>
        <taxon>Paracoccaceae</taxon>
        <taxon>Paracoccus</taxon>
    </lineage>
</organism>
<evidence type="ECO:0000256" key="3">
    <source>
        <dbReference type="ARBA" id="ARBA00022694"/>
    </source>
</evidence>
<name>A0A2A2GL63_9RHOB</name>
<dbReference type="InterPro" id="IPR002646">
    <property type="entry name" value="PolA_pol_head_dom"/>
</dbReference>
<comment type="cofactor">
    <cofactor evidence="1">
        <name>Mg(2+)</name>
        <dbReference type="ChEBI" id="CHEBI:18420"/>
    </cofactor>
</comment>
<dbReference type="PANTHER" id="PTHR46173">
    <property type="entry name" value="CCA TRNA NUCLEOTIDYLTRANSFERASE 1, MITOCHONDRIAL"/>
    <property type="match status" value="1"/>
</dbReference>
<reference evidence="11 12" key="1">
    <citation type="submission" date="2017-09" db="EMBL/GenBank/DDBJ databases">
        <title>Paracoccus alkalisoli sp. nov., isolated from saline alkaline soil.</title>
        <authorList>
            <person name="Dong X."/>
            <person name="Zhang G."/>
        </authorList>
    </citation>
    <scope>NUCLEOTIDE SEQUENCE [LARGE SCALE GENOMIC DNA]</scope>
    <source>
        <strain evidence="11 12">WN007</strain>
    </source>
</reference>
<evidence type="ECO:0000259" key="10">
    <source>
        <dbReference type="Pfam" id="PF12627"/>
    </source>
</evidence>
<sequence length="397" mass="42160">MRLPRAIMGDPSLRRVLGALAPHRALVVGGAVRNALLGEPVEDIDIATDARPGQVVDLARAAGLKPVPTGIEHGTVTVVADGRGFEVTTFRRDVETDGRRAVVAFSDRIEDDAARRDFTMNALYAEPSGEVLDPVGGLPDLSARRVRFVGDPDRRITEDYLRILRFFRFHARYGRPGAADAEAVAACARHAQGLSRISRERIGAEMRKLLSADDPVEAVRLMETTGVLAQVLPGGRADGLAALCAVAPEGGAGPGRCPGPRDISTKKKDWELRLAALGAEDTAGALRLSRAEARVQEELRSGLPLGEAAYRLGAGRAGQLALLRASRGEALRSDWREQIDFAAKQVLPISAADLSHRLSGPALGRGLKAAEAAWIEGDFLMPAPALVDIAVLAGDAP</sequence>
<dbReference type="EMBL" id="NSJZ01000004">
    <property type="protein sequence ID" value="PAU97707.1"/>
    <property type="molecule type" value="Genomic_DNA"/>
</dbReference>
<protein>
    <submittedName>
        <fullName evidence="11">CCA tRNA nucleotidyltransferase</fullName>
    </submittedName>
</protein>
<accession>A0A2A2GL63</accession>